<feature type="region of interest" description="Disordered" evidence="10">
    <location>
        <begin position="364"/>
        <end position="399"/>
    </location>
</feature>
<evidence type="ECO:0000256" key="3">
    <source>
        <dbReference type="ARBA" id="ARBA00022737"/>
    </source>
</evidence>
<feature type="compositionally biased region" description="Polar residues" evidence="10">
    <location>
        <begin position="609"/>
        <end position="636"/>
    </location>
</feature>
<evidence type="ECO:0000256" key="4">
    <source>
        <dbReference type="ARBA" id="ARBA00022771"/>
    </source>
</evidence>
<dbReference type="InterPro" id="IPR050527">
    <property type="entry name" value="Snail/Krueppel_Znf"/>
</dbReference>
<proteinExistence type="inferred from homology"/>
<dbReference type="GO" id="GO:0008270">
    <property type="term" value="F:zinc ion binding"/>
    <property type="evidence" value="ECO:0007669"/>
    <property type="project" value="UniProtKB-KW"/>
</dbReference>
<keyword evidence="4 9" id="KW-0863">Zinc-finger</keyword>
<feature type="region of interest" description="Disordered" evidence="10">
    <location>
        <begin position="695"/>
        <end position="722"/>
    </location>
</feature>
<dbReference type="FunFam" id="3.30.160.60:FF:000207">
    <property type="entry name" value="zinc finger protein SNAI2"/>
    <property type="match status" value="1"/>
</dbReference>
<dbReference type="InterPro" id="IPR036236">
    <property type="entry name" value="Znf_C2H2_sf"/>
</dbReference>
<gene>
    <name evidence="12" type="ORF">ElyMa_000313000</name>
</gene>
<keyword evidence="6" id="KW-0238">DNA-binding</keyword>
<dbReference type="PANTHER" id="PTHR24388:SF54">
    <property type="entry name" value="PROTEIN ESCARGOT"/>
    <property type="match status" value="1"/>
</dbReference>
<evidence type="ECO:0000256" key="8">
    <source>
        <dbReference type="ARBA" id="ARBA00037948"/>
    </source>
</evidence>
<dbReference type="GO" id="GO:0000978">
    <property type="term" value="F:RNA polymerase II cis-regulatory region sequence-specific DNA binding"/>
    <property type="evidence" value="ECO:0007669"/>
    <property type="project" value="TreeGrafter"/>
</dbReference>
<evidence type="ECO:0000256" key="10">
    <source>
        <dbReference type="SAM" id="MobiDB-lite"/>
    </source>
</evidence>
<feature type="domain" description="C2H2-type" evidence="11">
    <location>
        <begin position="862"/>
        <end position="892"/>
    </location>
</feature>
<keyword evidence="13" id="KW-1185">Reference proteome</keyword>
<evidence type="ECO:0000313" key="12">
    <source>
        <dbReference type="EMBL" id="GFR69905.1"/>
    </source>
</evidence>
<sequence>MATTHQQPSVVLNSSENLTRPVETFFDSTKPKGKPYNITSSCQSRPNRNGLWRPVDLMDTPSESVENVIEPCLLTADKSADPVPVEHSATGPGNNSTQLLDHNDNISYTSLKSSPPHATGSRRTICDSASSYLRNPRDAHLNKLNVSVLHSVPVSSHESSTKSANNPSNFVREYQHTTASNTNTTSRSLNNLCSDSSPNPSASPDSSGLDLNLDDTGYSSFCGGGASVNNNETTNSIIQTSVNSNNSRESVIDSTTKQDVQDAKSPCLKEMNEPSEQSSNCQQQLKNFRQKRKYSTTECEGSINYFCKKERRSPCHSSTPCNMSHQPINLIVDRGNIPEPSYSFRFGEKQNSSANSIIDKLESNHRRNSRNISPLTHERKIGKRSPIRDNLTLNGRDKTHSKIYSPVDQIMKPSSHQSLSQSSPLSVPGIQHPSSVCGVKWPGYLTSQPLQPHPALAANYLKLFPQAPPSLHMAALYAHFYPGLEYTVPAPYSSLNSQSTPEVAREKQIQGHYSPSLINFQHPQTLAMIPSSPMPPSLAQCIQESLLSLGSRINQARQPHMNIPTRPEHRFPLVQDGPNAVDMLHVNAFNSLSFTSTPHTMVYPFTKAPLSSPSSPNCLTSPSSVKSSGSERNSNIPLHDNRMKSNADGLSGYSNFNSIAMPRTICKSENLHYLPSGIGANKAIVYPDISKSHSNVSSVSGRSEAGLTSEQTHSKDSSTLRGLETSYVSRGHGANLESNSKSVTNSARYQCSSCGKSYSTHGGLSKHREFHCALHVKKQFSCQVCDKSYSSLGALKMHIRTHTLPCKCPTCGKAFSRPWLLQGHMRTHTGEKPFRCSHCGRAFADRSNLRAHLQTHADVKRYSCRTCSKTFSRMSLLTKHEDGCSLASGQNNQL</sequence>
<evidence type="ECO:0000256" key="5">
    <source>
        <dbReference type="ARBA" id="ARBA00022833"/>
    </source>
</evidence>
<comment type="caution">
    <text evidence="12">The sequence shown here is derived from an EMBL/GenBank/DDBJ whole genome shotgun (WGS) entry which is preliminary data.</text>
</comment>
<evidence type="ECO:0000256" key="6">
    <source>
        <dbReference type="ARBA" id="ARBA00023125"/>
    </source>
</evidence>
<dbReference type="Pfam" id="PF00096">
    <property type="entry name" value="zf-C2H2"/>
    <property type="match status" value="5"/>
</dbReference>
<feature type="compositionally biased region" description="Polar residues" evidence="10">
    <location>
        <begin position="91"/>
        <end position="113"/>
    </location>
</feature>
<dbReference type="AlphaFoldDB" id="A0AAV4FC26"/>
<dbReference type="Proteomes" id="UP000762676">
    <property type="component" value="Unassembled WGS sequence"/>
</dbReference>
<keyword evidence="3" id="KW-0677">Repeat</keyword>
<dbReference type="FunFam" id="3.30.160.60:FF:000693">
    <property type="entry name" value="Snail family zinc finger 1a"/>
    <property type="match status" value="1"/>
</dbReference>
<evidence type="ECO:0000313" key="13">
    <source>
        <dbReference type="Proteomes" id="UP000762676"/>
    </source>
</evidence>
<keyword evidence="7" id="KW-0539">Nucleus</keyword>
<comment type="similarity">
    <text evidence="8">Belongs to the snail C2H2-type zinc-finger protein family.</text>
</comment>
<name>A0AAV4FC26_9GAST</name>
<feature type="region of interest" description="Disordered" evidence="10">
    <location>
        <begin position="179"/>
        <end position="210"/>
    </location>
</feature>
<dbReference type="GO" id="GO:0005634">
    <property type="term" value="C:nucleus"/>
    <property type="evidence" value="ECO:0007669"/>
    <property type="project" value="UniProtKB-SubCell"/>
</dbReference>
<evidence type="ECO:0000256" key="7">
    <source>
        <dbReference type="ARBA" id="ARBA00023242"/>
    </source>
</evidence>
<feature type="compositionally biased region" description="Low complexity" evidence="10">
    <location>
        <begin position="179"/>
        <end position="207"/>
    </location>
</feature>
<feature type="region of interest" description="Disordered" evidence="10">
    <location>
        <begin position="242"/>
        <end position="261"/>
    </location>
</feature>
<keyword evidence="2" id="KW-0479">Metal-binding</keyword>
<organism evidence="12 13">
    <name type="scientific">Elysia marginata</name>
    <dbReference type="NCBI Taxonomy" id="1093978"/>
    <lineage>
        <taxon>Eukaryota</taxon>
        <taxon>Metazoa</taxon>
        <taxon>Spiralia</taxon>
        <taxon>Lophotrochozoa</taxon>
        <taxon>Mollusca</taxon>
        <taxon>Gastropoda</taxon>
        <taxon>Heterobranchia</taxon>
        <taxon>Euthyneura</taxon>
        <taxon>Panpulmonata</taxon>
        <taxon>Sacoglossa</taxon>
        <taxon>Placobranchoidea</taxon>
        <taxon>Plakobranchidae</taxon>
        <taxon>Elysia</taxon>
    </lineage>
</organism>
<feature type="compositionally biased region" description="Polar residues" evidence="10">
    <location>
        <begin position="242"/>
        <end position="258"/>
    </location>
</feature>
<dbReference type="Gene3D" id="3.30.160.60">
    <property type="entry name" value="Classic Zinc Finger"/>
    <property type="match status" value="4"/>
</dbReference>
<dbReference type="PROSITE" id="PS00028">
    <property type="entry name" value="ZINC_FINGER_C2H2_1"/>
    <property type="match status" value="4"/>
</dbReference>
<dbReference type="SMART" id="SM00355">
    <property type="entry name" value="ZnF_C2H2"/>
    <property type="match status" value="5"/>
</dbReference>
<dbReference type="InterPro" id="IPR013087">
    <property type="entry name" value="Znf_C2H2_type"/>
</dbReference>
<dbReference type="SUPFAM" id="SSF57667">
    <property type="entry name" value="beta-beta-alpha zinc fingers"/>
    <property type="match status" value="4"/>
</dbReference>
<dbReference type="PROSITE" id="PS50157">
    <property type="entry name" value="ZINC_FINGER_C2H2_2"/>
    <property type="match status" value="5"/>
</dbReference>
<keyword evidence="5" id="KW-0862">Zinc</keyword>
<feature type="domain" description="C2H2-type" evidence="11">
    <location>
        <begin position="749"/>
        <end position="771"/>
    </location>
</feature>
<feature type="domain" description="C2H2-type" evidence="11">
    <location>
        <begin position="806"/>
        <end position="833"/>
    </location>
</feature>
<dbReference type="PANTHER" id="PTHR24388">
    <property type="entry name" value="ZINC FINGER PROTEIN"/>
    <property type="match status" value="1"/>
</dbReference>
<comment type="subcellular location">
    <subcellularLocation>
        <location evidence="1">Nucleus</location>
    </subcellularLocation>
</comment>
<evidence type="ECO:0000259" key="11">
    <source>
        <dbReference type="PROSITE" id="PS50157"/>
    </source>
</evidence>
<feature type="region of interest" description="Disordered" evidence="10">
    <location>
        <begin position="609"/>
        <end position="645"/>
    </location>
</feature>
<evidence type="ECO:0000256" key="9">
    <source>
        <dbReference type="PROSITE-ProRule" id="PRU00042"/>
    </source>
</evidence>
<dbReference type="EMBL" id="BMAT01000636">
    <property type="protein sequence ID" value="GFR69905.1"/>
    <property type="molecule type" value="Genomic_DNA"/>
</dbReference>
<protein>
    <submittedName>
        <fullName evidence="12">Zinc finger protein SNAI2</fullName>
    </submittedName>
</protein>
<reference evidence="12 13" key="1">
    <citation type="journal article" date="2021" name="Elife">
        <title>Chloroplast acquisition without the gene transfer in kleptoplastic sea slugs, Plakobranchus ocellatus.</title>
        <authorList>
            <person name="Maeda T."/>
            <person name="Takahashi S."/>
            <person name="Yoshida T."/>
            <person name="Shimamura S."/>
            <person name="Takaki Y."/>
            <person name="Nagai Y."/>
            <person name="Toyoda A."/>
            <person name="Suzuki Y."/>
            <person name="Arimoto A."/>
            <person name="Ishii H."/>
            <person name="Satoh N."/>
            <person name="Nishiyama T."/>
            <person name="Hasebe M."/>
            <person name="Maruyama T."/>
            <person name="Minagawa J."/>
            <person name="Obokata J."/>
            <person name="Shigenobu S."/>
        </authorList>
    </citation>
    <scope>NUCLEOTIDE SEQUENCE [LARGE SCALE GENOMIC DNA]</scope>
</reference>
<accession>A0AAV4FC26</accession>
<feature type="region of interest" description="Disordered" evidence="10">
    <location>
        <begin position="82"/>
        <end position="123"/>
    </location>
</feature>
<feature type="domain" description="C2H2-type" evidence="11">
    <location>
        <begin position="834"/>
        <end position="861"/>
    </location>
</feature>
<evidence type="ECO:0000256" key="1">
    <source>
        <dbReference type="ARBA" id="ARBA00004123"/>
    </source>
</evidence>
<feature type="domain" description="C2H2-type" evidence="11">
    <location>
        <begin position="780"/>
        <end position="803"/>
    </location>
</feature>
<dbReference type="FunFam" id="3.30.160.60:FF:000942">
    <property type="entry name" value="Snail zinc finger protein"/>
    <property type="match status" value="1"/>
</dbReference>
<evidence type="ECO:0000256" key="2">
    <source>
        <dbReference type="ARBA" id="ARBA00022723"/>
    </source>
</evidence>
<dbReference type="FunFam" id="3.30.160.60:FF:000860">
    <property type="entry name" value="zinc finger protein SNAI2"/>
    <property type="match status" value="1"/>
</dbReference>
<dbReference type="GO" id="GO:0000981">
    <property type="term" value="F:DNA-binding transcription factor activity, RNA polymerase II-specific"/>
    <property type="evidence" value="ECO:0007669"/>
    <property type="project" value="TreeGrafter"/>
</dbReference>